<organism evidence="3 4">
    <name type="scientific">Stutzerimonas stutzeri</name>
    <name type="common">Pseudomonas stutzeri</name>
    <dbReference type="NCBI Taxonomy" id="316"/>
    <lineage>
        <taxon>Bacteria</taxon>
        <taxon>Pseudomonadati</taxon>
        <taxon>Pseudomonadota</taxon>
        <taxon>Gammaproteobacteria</taxon>
        <taxon>Pseudomonadales</taxon>
        <taxon>Pseudomonadaceae</taxon>
        <taxon>Stutzerimonas</taxon>
    </lineage>
</organism>
<dbReference type="Proteomes" id="UP000235897">
    <property type="component" value="Unassembled WGS sequence"/>
</dbReference>
<evidence type="ECO:0000313" key="4">
    <source>
        <dbReference type="Proteomes" id="UP000235897"/>
    </source>
</evidence>
<feature type="domain" description="DUF4123" evidence="2">
    <location>
        <begin position="30"/>
        <end position="139"/>
    </location>
</feature>
<gene>
    <name evidence="3" type="ORF">CXL00_10730</name>
</gene>
<dbReference type="OrthoDB" id="6363308at2"/>
<comment type="caution">
    <text evidence="3">The sequence shown here is derived from an EMBL/GenBank/DDBJ whole genome shotgun (WGS) entry which is preliminary data.</text>
</comment>
<dbReference type="AlphaFoldDB" id="A0A2N8SV16"/>
<dbReference type="Pfam" id="PF13503">
    <property type="entry name" value="DUF4123"/>
    <property type="match status" value="1"/>
</dbReference>
<evidence type="ECO:0000256" key="1">
    <source>
        <dbReference type="SAM" id="MobiDB-lite"/>
    </source>
</evidence>
<evidence type="ECO:0000259" key="2">
    <source>
        <dbReference type="Pfam" id="PF13503"/>
    </source>
</evidence>
<feature type="region of interest" description="Disordered" evidence="1">
    <location>
        <begin position="250"/>
        <end position="284"/>
    </location>
</feature>
<dbReference type="EMBL" id="POUW01000003">
    <property type="protein sequence ID" value="PNG06333.1"/>
    <property type="molecule type" value="Genomic_DNA"/>
</dbReference>
<evidence type="ECO:0000313" key="3">
    <source>
        <dbReference type="EMBL" id="PNG06333.1"/>
    </source>
</evidence>
<name>A0A2N8SV16_STUST</name>
<dbReference type="InterPro" id="IPR025391">
    <property type="entry name" value="DUF4123"/>
</dbReference>
<reference evidence="3 4" key="1">
    <citation type="submission" date="2018-01" db="EMBL/GenBank/DDBJ databases">
        <title>Denitrification phenotypes of diverse strains of Pseudomonas stutzeri.</title>
        <authorList>
            <person name="Milligan D.A."/>
            <person name="Bergaust L."/>
            <person name="Bakken L.R."/>
            <person name="Frostegard A."/>
        </authorList>
    </citation>
    <scope>NUCLEOTIDE SEQUENCE [LARGE SCALE GENOMIC DNA]</scope>
    <source>
        <strain evidence="3 4">28a3</strain>
    </source>
</reference>
<sequence length="284" mass="32450">MPAYRLSLPQGHDCRGQRMTTVQWLLLERTEQLLPELYRLGEAPDPIRLFDSTELAECEEESPLLINAQTNLSVLAAAQSQPKGWPGLLIETASPTEEMLTHLRQILFIRFDQERRGILRYSRQRTASYFFPACDHETRPIWLGPIQRLSWYGGTWHDCADGREAWHHIENQQATMWHAGAIAYELRVSAMQEQALQRQQGEHFLYQWWEQQSGIDFETAWSYLAAGMQAGFASAESLSTYLDLRHANPHAIPPSALPPGTDQQRLDALAQHLPTSTTDKENSV</sequence>
<accession>A0A2N8SV16</accession>
<protein>
    <submittedName>
        <fullName evidence="3">DUF4123 domain-containing protein</fullName>
    </submittedName>
</protein>
<proteinExistence type="predicted"/>